<proteinExistence type="predicted"/>
<evidence type="ECO:0000313" key="2">
    <source>
        <dbReference type="Proteomes" id="UP000287361"/>
    </source>
</evidence>
<sequence length="58" mass="6692">MQRDDFMKLKLKFAQTDVAGKIAIYTETPGLSTAQYKELLRMYPIEKLEELEAVLAKL</sequence>
<keyword evidence="2" id="KW-1185">Reference proteome</keyword>
<comment type="caution">
    <text evidence="1">The sequence shown here is derived from an EMBL/GenBank/DDBJ whole genome shotgun (WGS) entry which is preliminary data.</text>
</comment>
<dbReference type="Proteomes" id="UP000287361">
    <property type="component" value="Unassembled WGS sequence"/>
</dbReference>
<name>A0A401LFQ6_9FIRM</name>
<organism evidence="1 2">
    <name type="scientific">Anaerotignum faecicola</name>
    <dbReference type="NCBI Taxonomy" id="2358141"/>
    <lineage>
        <taxon>Bacteria</taxon>
        <taxon>Bacillati</taxon>
        <taxon>Bacillota</taxon>
        <taxon>Clostridia</taxon>
        <taxon>Lachnospirales</taxon>
        <taxon>Anaerotignaceae</taxon>
        <taxon>Anaerotignum</taxon>
    </lineage>
</organism>
<gene>
    <name evidence="1" type="ORF">KGMB03357_20100</name>
</gene>
<dbReference type="AlphaFoldDB" id="A0A401LFQ6"/>
<dbReference type="EMBL" id="BHVZ01000014">
    <property type="protein sequence ID" value="GCB30349.1"/>
    <property type="molecule type" value="Genomic_DNA"/>
</dbReference>
<protein>
    <submittedName>
        <fullName evidence="1">Uncharacterized protein</fullName>
    </submittedName>
</protein>
<evidence type="ECO:0000313" key="1">
    <source>
        <dbReference type="EMBL" id="GCB30349.1"/>
    </source>
</evidence>
<accession>A0A401LFQ6</accession>
<reference evidence="1 2" key="1">
    <citation type="submission" date="2018-10" db="EMBL/GenBank/DDBJ databases">
        <title>Draft Genome Sequence of Anaerotignum sp. KCTC 15736.</title>
        <authorList>
            <person name="Choi S.H."/>
            <person name="Kim J.S."/>
            <person name="Kang S.W."/>
            <person name="Lee J.S."/>
            <person name="Park S.H."/>
        </authorList>
    </citation>
    <scope>NUCLEOTIDE SEQUENCE [LARGE SCALE GENOMIC DNA]</scope>
    <source>
        <strain evidence="1 2">KCTC 15736</strain>
    </source>
</reference>